<evidence type="ECO:0000313" key="2">
    <source>
        <dbReference type="EMBL" id="MST31980.1"/>
    </source>
</evidence>
<sequence length="71" mass="8096">MLVFDLVAGLVIVGVLLAILLIGIAMSSRYQDTLELQRARRVVTPGRFRQQEFDEAIRRVVRSRQVERQAA</sequence>
<keyword evidence="1" id="KW-0812">Transmembrane</keyword>
<evidence type="ECO:0000313" key="3">
    <source>
        <dbReference type="Proteomes" id="UP000437736"/>
    </source>
</evidence>
<protein>
    <submittedName>
        <fullName evidence="2">Uncharacterized protein</fullName>
    </submittedName>
</protein>
<organism evidence="2 3">
    <name type="scientific">Acidiferrimicrobium australe</name>
    <dbReference type="NCBI Taxonomy" id="2664430"/>
    <lineage>
        <taxon>Bacteria</taxon>
        <taxon>Bacillati</taxon>
        <taxon>Actinomycetota</taxon>
        <taxon>Acidimicrobiia</taxon>
        <taxon>Acidimicrobiales</taxon>
        <taxon>Acidimicrobiaceae</taxon>
        <taxon>Acidiferrimicrobium</taxon>
    </lineage>
</organism>
<feature type="transmembrane region" description="Helical" evidence="1">
    <location>
        <begin position="6"/>
        <end position="26"/>
    </location>
</feature>
<dbReference type="Proteomes" id="UP000437736">
    <property type="component" value="Unassembled WGS sequence"/>
</dbReference>
<accession>A0ABW9QQ81</accession>
<keyword evidence="3" id="KW-1185">Reference proteome</keyword>
<keyword evidence="1" id="KW-1133">Transmembrane helix</keyword>
<keyword evidence="1" id="KW-0472">Membrane</keyword>
<name>A0ABW9QQ81_9ACTN</name>
<comment type="caution">
    <text evidence="2">The sequence shown here is derived from an EMBL/GenBank/DDBJ whole genome shotgun (WGS) entry which is preliminary data.</text>
</comment>
<dbReference type="EMBL" id="WJHE01000188">
    <property type="protein sequence ID" value="MST31980.1"/>
    <property type="molecule type" value="Genomic_DNA"/>
</dbReference>
<reference evidence="2 3" key="1">
    <citation type="submission" date="2019-11" db="EMBL/GenBank/DDBJ databases">
        <title>Acidiferrimicrobium australis gen. nov., sp. nov., an acidophilic and obligately heterotrophic, member of the Actinobacteria that catalyses dissimilatory oxido- reduction of iron isolated from metal-rich acidic water in Chile.</title>
        <authorList>
            <person name="Gonzalez D."/>
            <person name="Huber K."/>
            <person name="Hedrich S."/>
            <person name="Rojas-Villalobos C."/>
            <person name="Quatrini R."/>
            <person name="Dinamarca M.A."/>
            <person name="Schwarz A."/>
            <person name="Canales C."/>
            <person name="Nancucheo I."/>
        </authorList>
    </citation>
    <scope>NUCLEOTIDE SEQUENCE [LARGE SCALE GENOMIC DNA]</scope>
    <source>
        <strain evidence="2 3">USS-CCA1</strain>
    </source>
</reference>
<gene>
    <name evidence="2" type="ORF">GHK86_04470</name>
</gene>
<evidence type="ECO:0000256" key="1">
    <source>
        <dbReference type="SAM" id="Phobius"/>
    </source>
</evidence>
<proteinExistence type="predicted"/>